<reference evidence="2" key="1">
    <citation type="journal article" date="2020" name="Cell">
        <title>Large-Scale Comparative Analyses of Tick Genomes Elucidate Their Genetic Diversity and Vector Capacities.</title>
        <authorList>
            <consortium name="Tick Genome and Microbiome Consortium (TIGMIC)"/>
            <person name="Jia N."/>
            <person name="Wang J."/>
            <person name="Shi W."/>
            <person name="Du L."/>
            <person name="Sun Y."/>
            <person name="Zhan W."/>
            <person name="Jiang J.F."/>
            <person name="Wang Q."/>
            <person name="Zhang B."/>
            <person name="Ji P."/>
            <person name="Bell-Sakyi L."/>
            <person name="Cui X.M."/>
            <person name="Yuan T.T."/>
            <person name="Jiang B.G."/>
            <person name="Yang W.F."/>
            <person name="Lam T.T."/>
            <person name="Chang Q.C."/>
            <person name="Ding S.J."/>
            <person name="Wang X.J."/>
            <person name="Zhu J.G."/>
            <person name="Ruan X.D."/>
            <person name="Zhao L."/>
            <person name="Wei J.T."/>
            <person name="Ye R.Z."/>
            <person name="Que T.C."/>
            <person name="Du C.H."/>
            <person name="Zhou Y.H."/>
            <person name="Cheng J.X."/>
            <person name="Dai P.F."/>
            <person name="Guo W.B."/>
            <person name="Han X.H."/>
            <person name="Huang E.J."/>
            <person name="Li L.F."/>
            <person name="Wei W."/>
            <person name="Gao Y.C."/>
            <person name="Liu J.Z."/>
            <person name="Shao H.Z."/>
            <person name="Wang X."/>
            <person name="Wang C.C."/>
            <person name="Yang T.C."/>
            <person name="Huo Q.B."/>
            <person name="Li W."/>
            <person name="Chen H.Y."/>
            <person name="Chen S.E."/>
            <person name="Zhou L.G."/>
            <person name="Ni X.B."/>
            <person name="Tian J.H."/>
            <person name="Sheng Y."/>
            <person name="Liu T."/>
            <person name="Pan Y.S."/>
            <person name="Xia L.Y."/>
            <person name="Li J."/>
            <person name="Zhao F."/>
            <person name="Cao W.C."/>
        </authorList>
    </citation>
    <scope>NUCLEOTIDE SEQUENCE</scope>
    <source>
        <strain evidence="2">Rmic-2018</strain>
    </source>
</reference>
<feature type="domain" description="Zinc finger" evidence="1">
    <location>
        <begin position="74"/>
        <end position="107"/>
    </location>
</feature>
<dbReference type="EMBL" id="JABSTU010000004">
    <property type="protein sequence ID" value="KAH8033975.1"/>
    <property type="molecule type" value="Genomic_DNA"/>
</dbReference>
<evidence type="ECO:0000259" key="1">
    <source>
        <dbReference type="Pfam" id="PF23490"/>
    </source>
</evidence>
<sequence>MIPFDVSSGAVMCTHYNDILPLVDANPVIYHFFGRQPSCSQHALAYLVNAVSSCVEAIFWLDNDLDVFFWKRPLEKPDGLDVSDQSKEHPQHLCEKCKSLGYYCRRVL</sequence>
<gene>
    <name evidence="2" type="ORF">HPB51_018486</name>
</gene>
<dbReference type="Proteomes" id="UP000821866">
    <property type="component" value="Chromosome 2"/>
</dbReference>
<name>A0A9J6EI91_RHIMP</name>
<accession>A0A9J6EI91</accession>
<comment type="caution">
    <text evidence="2">The sequence shown here is derived from an EMBL/GenBank/DDBJ whole genome shotgun (WGS) entry which is preliminary data.</text>
</comment>
<protein>
    <recommendedName>
        <fullName evidence="1">Zinc finger domain-containing protein</fullName>
    </recommendedName>
</protein>
<dbReference type="InterPro" id="IPR057809">
    <property type="entry name" value="ZCCHC24_C"/>
</dbReference>
<evidence type="ECO:0000313" key="3">
    <source>
        <dbReference type="Proteomes" id="UP000821866"/>
    </source>
</evidence>
<keyword evidence="3" id="KW-1185">Reference proteome</keyword>
<proteinExistence type="predicted"/>
<evidence type="ECO:0000313" key="2">
    <source>
        <dbReference type="EMBL" id="KAH8033975.1"/>
    </source>
</evidence>
<dbReference type="AlphaFoldDB" id="A0A9J6EI91"/>
<organism evidence="2 3">
    <name type="scientific">Rhipicephalus microplus</name>
    <name type="common">Cattle tick</name>
    <name type="synonym">Boophilus microplus</name>
    <dbReference type="NCBI Taxonomy" id="6941"/>
    <lineage>
        <taxon>Eukaryota</taxon>
        <taxon>Metazoa</taxon>
        <taxon>Ecdysozoa</taxon>
        <taxon>Arthropoda</taxon>
        <taxon>Chelicerata</taxon>
        <taxon>Arachnida</taxon>
        <taxon>Acari</taxon>
        <taxon>Parasitiformes</taxon>
        <taxon>Ixodida</taxon>
        <taxon>Ixodoidea</taxon>
        <taxon>Ixodidae</taxon>
        <taxon>Rhipicephalinae</taxon>
        <taxon>Rhipicephalus</taxon>
        <taxon>Boophilus</taxon>
    </lineage>
</organism>
<dbReference type="Pfam" id="PF23490">
    <property type="entry name" value="ZCCHC24_C"/>
    <property type="match status" value="1"/>
</dbReference>
<reference evidence="2" key="2">
    <citation type="submission" date="2021-09" db="EMBL/GenBank/DDBJ databases">
        <authorList>
            <person name="Jia N."/>
            <person name="Wang J."/>
            <person name="Shi W."/>
            <person name="Du L."/>
            <person name="Sun Y."/>
            <person name="Zhan W."/>
            <person name="Jiang J."/>
            <person name="Wang Q."/>
            <person name="Zhang B."/>
            <person name="Ji P."/>
            <person name="Sakyi L.B."/>
            <person name="Cui X."/>
            <person name="Yuan T."/>
            <person name="Jiang B."/>
            <person name="Yang W."/>
            <person name="Lam T.T.-Y."/>
            <person name="Chang Q."/>
            <person name="Ding S."/>
            <person name="Wang X."/>
            <person name="Zhu J."/>
            <person name="Ruan X."/>
            <person name="Zhao L."/>
            <person name="Wei J."/>
            <person name="Que T."/>
            <person name="Du C."/>
            <person name="Cheng J."/>
            <person name="Dai P."/>
            <person name="Han X."/>
            <person name="Huang E."/>
            <person name="Gao Y."/>
            <person name="Liu J."/>
            <person name="Shao H."/>
            <person name="Ye R."/>
            <person name="Li L."/>
            <person name="Wei W."/>
            <person name="Wang X."/>
            <person name="Wang C."/>
            <person name="Huo Q."/>
            <person name="Li W."/>
            <person name="Guo W."/>
            <person name="Chen H."/>
            <person name="Chen S."/>
            <person name="Zhou L."/>
            <person name="Zhou L."/>
            <person name="Ni X."/>
            <person name="Tian J."/>
            <person name="Zhou Y."/>
            <person name="Sheng Y."/>
            <person name="Liu T."/>
            <person name="Pan Y."/>
            <person name="Xia L."/>
            <person name="Li J."/>
            <person name="Zhao F."/>
            <person name="Cao W."/>
        </authorList>
    </citation>
    <scope>NUCLEOTIDE SEQUENCE</scope>
    <source>
        <strain evidence="2">Rmic-2018</strain>
        <tissue evidence="2">Larvae</tissue>
    </source>
</reference>